<dbReference type="Pfam" id="PF22195">
    <property type="entry name" value="TSP1_CFP_C"/>
    <property type="match status" value="1"/>
</dbReference>
<organism evidence="6 7">
    <name type="scientific">Rhinopomastus cyanomelas</name>
    <name type="common">Common scimitarbill</name>
    <dbReference type="NCBI Taxonomy" id="113115"/>
    <lineage>
        <taxon>Eukaryota</taxon>
        <taxon>Metazoa</taxon>
        <taxon>Chordata</taxon>
        <taxon>Craniata</taxon>
        <taxon>Vertebrata</taxon>
        <taxon>Euteleostomi</taxon>
        <taxon>Archelosauria</taxon>
        <taxon>Archosauria</taxon>
        <taxon>Dinosauria</taxon>
        <taxon>Saurischia</taxon>
        <taxon>Theropoda</taxon>
        <taxon>Coelurosauria</taxon>
        <taxon>Aves</taxon>
        <taxon>Neognathae</taxon>
        <taxon>Neoaves</taxon>
        <taxon>Telluraves</taxon>
        <taxon>Coraciimorphae</taxon>
        <taxon>Bucerotiformes</taxon>
        <taxon>Rhinopomastidae</taxon>
        <taxon>Rhinopomastus</taxon>
    </lineage>
</organism>
<dbReference type="FunFam" id="2.20.100.10:FF:000001">
    <property type="entry name" value="semaphorin-5A isoform X1"/>
    <property type="match status" value="2"/>
</dbReference>
<evidence type="ECO:0000256" key="5">
    <source>
        <dbReference type="ARBA" id="ARBA00023157"/>
    </source>
</evidence>
<dbReference type="Gene3D" id="2.20.100.10">
    <property type="entry name" value="Thrombospondin type-1 (TSP1) repeat"/>
    <property type="match status" value="6"/>
</dbReference>
<evidence type="ECO:0000313" key="7">
    <source>
        <dbReference type="Proteomes" id="UP000565785"/>
    </source>
</evidence>
<dbReference type="PRINTS" id="PR01705">
    <property type="entry name" value="TSP1REPEAT"/>
</dbReference>
<keyword evidence="7" id="KW-1185">Reference proteome</keyword>
<dbReference type="SMART" id="SM00209">
    <property type="entry name" value="TSP1"/>
    <property type="match status" value="6"/>
</dbReference>
<dbReference type="OrthoDB" id="9394276at2759"/>
<dbReference type="PANTHER" id="PTHR22906">
    <property type="entry name" value="PROPERDIN"/>
    <property type="match status" value="1"/>
</dbReference>
<sequence>PPTAAPPLIWCFRRLEEDGGCADPLPEQPLPLGHCCQNPAFAFRRHPRGLCLPCRPGEWGPWVPWSSCSVTCGEGTQRRGRARTHPEDPHDWELRACELPCCPEAGGWSPWSPWSSCSVSCGSGIQRRLRDCSLPPPKCGGGCSPGRAKETQECQGKIPVCPVAGGWGPWGPWGPCGGSCLREGQQLRRSRSRRCDSPKPSRDPPGPPCLGLREELGPCPGLPYCPQDGTWGSWAKVTPCPVTCGLGVVTLRRSCDAPPPLHGGAPCPGNSTRLGVCGPHGPCPALQQWGPWGPWSPCDRPLVALARCQPDVGQQRRTRECVGRKPGGPLCPTTEGVSTIQVRRCYNVDKCLVAGNWSDWSPWGLCSPPCGPSPSRNRSRLCQPQLGHFPSVGSWDRGGGLWVPVVLWGNPYPRCPPLMGQKLRLEETRPCL</sequence>
<dbReference type="AlphaFoldDB" id="A0A7L1MUQ5"/>
<evidence type="ECO:0000256" key="1">
    <source>
        <dbReference type="ARBA" id="ARBA00004613"/>
    </source>
</evidence>
<evidence type="ECO:0000256" key="4">
    <source>
        <dbReference type="ARBA" id="ARBA00022737"/>
    </source>
</evidence>
<dbReference type="PANTHER" id="PTHR22906:SF43">
    <property type="entry name" value="PROPERDIN"/>
    <property type="match status" value="1"/>
</dbReference>
<keyword evidence="3" id="KW-0732">Signal</keyword>
<dbReference type="EMBL" id="VXBP01000372">
    <property type="protein sequence ID" value="NXN91284.1"/>
    <property type="molecule type" value="Genomic_DNA"/>
</dbReference>
<feature type="non-terminal residue" evidence="6">
    <location>
        <position position="432"/>
    </location>
</feature>
<evidence type="ECO:0000313" key="6">
    <source>
        <dbReference type="EMBL" id="NXN91284.1"/>
    </source>
</evidence>
<dbReference type="InterPro" id="IPR036383">
    <property type="entry name" value="TSP1_rpt_sf"/>
</dbReference>
<dbReference type="InterPro" id="IPR052065">
    <property type="entry name" value="Compl_asym_regulator"/>
</dbReference>
<comment type="subcellular location">
    <subcellularLocation>
        <location evidence="1">Secreted</location>
    </subcellularLocation>
</comment>
<reference evidence="6 7" key="1">
    <citation type="submission" date="2019-09" db="EMBL/GenBank/DDBJ databases">
        <title>Bird 10,000 Genomes (B10K) Project - Family phase.</title>
        <authorList>
            <person name="Zhang G."/>
        </authorList>
    </citation>
    <scope>NUCLEOTIDE SEQUENCE [LARGE SCALE GENOMIC DNA]</scope>
    <source>
        <strain evidence="6">B10K-DU-002-35</strain>
        <tissue evidence="6">Muscle</tissue>
    </source>
</reference>
<keyword evidence="4" id="KW-0677">Repeat</keyword>
<dbReference type="Pfam" id="PF18487">
    <property type="entry name" value="TSR"/>
    <property type="match status" value="1"/>
</dbReference>
<dbReference type="InterPro" id="IPR054019">
    <property type="entry name" value="CFP_TSR_C"/>
</dbReference>
<dbReference type="InterPro" id="IPR000884">
    <property type="entry name" value="TSP1_rpt"/>
</dbReference>
<dbReference type="PROSITE" id="PS50092">
    <property type="entry name" value="TSP1"/>
    <property type="match status" value="6"/>
</dbReference>
<feature type="non-terminal residue" evidence="6">
    <location>
        <position position="1"/>
    </location>
</feature>
<evidence type="ECO:0000256" key="2">
    <source>
        <dbReference type="ARBA" id="ARBA00022525"/>
    </source>
</evidence>
<accession>A0A7L1MUQ5</accession>
<proteinExistence type="predicted"/>
<keyword evidence="2" id="KW-0964">Secreted</keyword>
<name>A0A7L1MUQ5_RHICY</name>
<keyword evidence="5" id="KW-1015">Disulfide bond</keyword>
<evidence type="ECO:0000256" key="3">
    <source>
        <dbReference type="ARBA" id="ARBA00022729"/>
    </source>
</evidence>
<dbReference type="InterPro" id="IPR049536">
    <property type="entry name" value="CFP_TSR-0"/>
</dbReference>
<comment type="caution">
    <text evidence="6">The sequence shown here is derived from an EMBL/GenBank/DDBJ whole genome shotgun (WGS) entry which is preliminary data.</text>
</comment>
<dbReference type="Proteomes" id="UP000565785">
    <property type="component" value="Unassembled WGS sequence"/>
</dbReference>
<dbReference type="Pfam" id="PF00090">
    <property type="entry name" value="TSP_1"/>
    <property type="match status" value="4"/>
</dbReference>
<dbReference type="SUPFAM" id="SSF82895">
    <property type="entry name" value="TSP-1 type 1 repeat"/>
    <property type="match status" value="6"/>
</dbReference>
<gene>
    <name evidence="6" type="primary">Cfp</name>
    <name evidence="6" type="ORF">RHICYA_R15454</name>
</gene>
<protein>
    <submittedName>
        <fullName evidence="6">PROP protein</fullName>
    </submittedName>
</protein>